<dbReference type="AlphaFoldDB" id="D5U311"/>
<dbReference type="STRING" id="633148.Tagg_1245"/>
<dbReference type="OrthoDB" id="374867at2157"/>
<sequence length="172" mass="19587">MRGLFLQAPGRSETVFSVEPGEEYLLIRLNNLVVKLFTYKCVKKHEDFEEELEFRGLSPDKPAAILPLPMFKTPLQLVQAGVHYELYRSELSRFRNKGLLLLLLATGHNQISDLLSDLKTRYSESNHYLLISIGDEGLDKTGCEVFKDFNQSIDEDTRAVLVKNVISLLSLI</sequence>
<keyword evidence="2" id="KW-1185">Reference proteome</keyword>
<reference key="3">
    <citation type="submission" date="2010-02" db="EMBL/GenBank/DDBJ databases">
        <title>Complete genome sequence of Thermosphaera aggregans type strain (M11TL).</title>
        <authorList>
            <consortium name="US DOE Joint Genome Institute (JGI-PGF)"/>
            <person name="Spring S."/>
            <person name="Lapidus A."/>
            <person name="Munk C."/>
            <person name="Schroeder M."/>
            <person name="Glavina Del Rio T."/>
            <person name="Tice H."/>
            <person name="Copeland A."/>
            <person name="Cheng J.-F."/>
            <person name="Lucas S."/>
            <person name="Chen F."/>
            <person name="Nolan M."/>
            <person name="Bruce D."/>
            <person name="Goodwin L."/>
            <person name="Pitluck S."/>
            <person name="Ivanova N."/>
            <person name="Mavromatis K."/>
            <person name="Ovchinnikova G."/>
            <person name="Pati A."/>
            <person name="Chen A."/>
            <person name="Palaniappan K."/>
            <person name="Land M."/>
            <person name="Hauser L."/>
            <person name="Chang Y.-J."/>
            <person name="Jeffries C.C."/>
            <person name="Brettin T."/>
            <person name="Detter J.C."/>
            <person name="Tapia R."/>
            <person name="Han C."/>
            <person name="Chain P."/>
            <person name="Heimerl T."/>
            <person name="Weik F."/>
            <person name="Goker M."/>
            <person name="Rachel R."/>
            <person name="Bristow J."/>
            <person name="Eisen J.A."/>
            <person name="Markowitz V."/>
            <person name="Hugenholtz P."/>
            <person name="Kyrpides N.C."/>
            <person name="Klenk H.-P."/>
        </authorList>
    </citation>
    <scope>NUCLEOTIDE SEQUENCE</scope>
    <source>
        <strain>DSM 11486</strain>
    </source>
</reference>
<protein>
    <submittedName>
        <fullName evidence="1">Uncharacterized protein</fullName>
    </submittedName>
</protein>
<dbReference type="KEGG" id="tag:Tagg_1245"/>
<dbReference type="EMBL" id="CP001939">
    <property type="protein sequence ID" value="ADG91511.1"/>
    <property type="molecule type" value="Genomic_DNA"/>
</dbReference>
<proteinExistence type="predicted"/>
<dbReference type="eggNOG" id="arCOG08879">
    <property type="taxonomic scope" value="Archaea"/>
</dbReference>
<reference evidence="1 2" key="1">
    <citation type="journal article" date="2010" name="Stand. Genomic Sci.">
        <title>Complete genome sequence of Thermosphaera aggregans type strain (M11TL).</title>
        <authorList>
            <person name="Spring S."/>
            <person name="Rachel R."/>
            <person name="Lapidus A."/>
            <person name="Davenport K."/>
            <person name="Tice H."/>
            <person name="Copeland A."/>
            <person name="Cheng J.F."/>
            <person name="Lucas S."/>
            <person name="Chen F."/>
            <person name="Nolan M."/>
            <person name="Bruce D."/>
            <person name="Goodwin L."/>
            <person name="Pitluck S."/>
            <person name="Ivanova N."/>
            <person name="Mavromatis K."/>
            <person name="Ovchinnikova G."/>
            <person name="Pati A."/>
            <person name="Chen A."/>
            <person name="Palaniappan K."/>
            <person name="Land M."/>
            <person name="Hauser L."/>
            <person name="Chang Y.J."/>
            <person name="Jeffries C.C."/>
            <person name="Brettin T."/>
            <person name="Detter J.C."/>
            <person name="Tapia R."/>
            <person name="Han C."/>
            <person name="Heimerl T."/>
            <person name="Weikl F."/>
            <person name="Brambilla E."/>
            <person name="Goker M."/>
            <person name="Bristow J."/>
            <person name="Eisen J.A."/>
            <person name="Markowitz V."/>
            <person name="Hugenholtz P."/>
            <person name="Kyrpides N.C."/>
            <person name="Klenk H.P."/>
        </authorList>
    </citation>
    <scope>NUCLEOTIDE SEQUENCE [LARGE SCALE GENOMIC DNA]</scope>
    <source>
        <strain evidence="2">DSM 11486 / M11TL</strain>
    </source>
</reference>
<evidence type="ECO:0000313" key="2">
    <source>
        <dbReference type="Proteomes" id="UP000002376"/>
    </source>
</evidence>
<dbReference type="HOGENOM" id="CLU_133598_0_0_2"/>
<gene>
    <name evidence="1" type="ordered locus">Tagg_1245</name>
</gene>
<accession>D5U311</accession>
<organism evidence="1 2">
    <name type="scientific">Thermosphaera aggregans (strain DSM 11486 / M11TL)</name>
    <dbReference type="NCBI Taxonomy" id="633148"/>
    <lineage>
        <taxon>Archaea</taxon>
        <taxon>Thermoproteota</taxon>
        <taxon>Thermoprotei</taxon>
        <taxon>Desulfurococcales</taxon>
        <taxon>Desulfurococcaceae</taxon>
        <taxon>Thermosphaera</taxon>
    </lineage>
</organism>
<dbReference type="Proteomes" id="UP000002376">
    <property type="component" value="Chromosome"/>
</dbReference>
<dbReference type="RefSeq" id="WP_013130104.1">
    <property type="nucleotide sequence ID" value="NC_014160.1"/>
</dbReference>
<reference evidence="2" key="2">
    <citation type="journal article" date="2010" name="Stand. Genomic Sci.">
        <title>Complete genome sequence of Thermosphaera aggregans type strain (M11TLT).</title>
        <authorList>
            <person name="Spring S."/>
            <person name="Rachel R."/>
            <person name="Lapidus A."/>
            <person name="Davenport K."/>
            <person name="Tice H."/>
            <person name="Copeland A."/>
            <person name="Cheng J.-F."/>
            <person name="Lucas S."/>
            <person name="Chen F."/>
            <person name="Nolan M."/>
            <person name="Bruce D."/>
            <person name="Goodwin L."/>
            <person name="Pitluck S."/>
            <person name="Ivanova N."/>
            <person name="Mavromatis K."/>
            <person name="Ovchinnikova G."/>
            <person name="Pati A."/>
            <person name="Chen A."/>
            <person name="Palaniappan K."/>
            <person name="Land M."/>
            <person name="Hauser L."/>
            <person name="Chang Y.-J."/>
            <person name="Jeffries C.C."/>
            <person name="Brettin T."/>
            <person name="Detter J.C."/>
            <person name="Tapia R."/>
            <person name="Han C."/>
            <person name="Heimerl T."/>
            <person name="Weikl F."/>
            <person name="Brambilla E."/>
            <person name="Goker M."/>
            <person name="Bristow J."/>
            <person name="Eisen J.A."/>
            <person name="Markowitz V."/>
            <person name="Hugenholtz P."/>
            <person name="Kyrpides N.C."/>
            <person name="Klenk H.-P."/>
        </authorList>
    </citation>
    <scope>NUCLEOTIDE SEQUENCE [LARGE SCALE GENOMIC DNA]</scope>
    <source>
        <strain evidence="2">DSM 11486 / M11TL</strain>
    </source>
</reference>
<dbReference type="GeneID" id="9166288"/>
<name>D5U311_THEAM</name>
<evidence type="ECO:0000313" key="1">
    <source>
        <dbReference type="EMBL" id="ADG91511.1"/>
    </source>
</evidence>